<reference evidence="3" key="1">
    <citation type="submission" date="2021-01" db="EMBL/GenBank/DDBJ databases">
        <title>Rhizobium sp. strain KVB221 16S ribosomal RNA gene Genome sequencing and assembly.</title>
        <authorList>
            <person name="Kang M."/>
        </authorList>
    </citation>
    <scope>NUCLEOTIDE SEQUENCE</scope>
    <source>
        <strain evidence="3">KVB221</strain>
    </source>
</reference>
<dbReference type="AlphaFoldDB" id="A0A936YT52"/>
<name>A0A936YT52_9HYPH</name>
<sequence>MLELNEGSGRLPDGSEIFGASLPASPHSRGKIYHVLSNPIYIGKIRHKGELHDGELKPIVDAETYEAVQRMLANSAAQSQRLNHSFAPPSADRAPLR</sequence>
<accession>A0A936YT52</accession>
<feature type="region of interest" description="Disordered" evidence="1">
    <location>
        <begin position="76"/>
        <end position="97"/>
    </location>
</feature>
<proteinExistence type="predicted"/>
<keyword evidence="4" id="KW-1185">Reference proteome</keyword>
<feature type="domain" description="Recombinase" evidence="2">
    <location>
        <begin position="27"/>
        <end position="73"/>
    </location>
</feature>
<evidence type="ECO:0000313" key="3">
    <source>
        <dbReference type="EMBL" id="MBL0374366.1"/>
    </source>
</evidence>
<dbReference type="GO" id="GO:0003677">
    <property type="term" value="F:DNA binding"/>
    <property type="evidence" value="ECO:0007669"/>
    <property type="project" value="InterPro"/>
</dbReference>
<dbReference type="InterPro" id="IPR038109">
    <property type="entry name" value="DNA_bind_recomb_sf"/>
</dbReference>
<dbReference type="InterPro" id="IPR011109">
    <property type="entry name" value="DNA_bind_recombinase_dom"/>
</dbReference>
<protein>
    <submittedName>
        <fullName evidence="3">Recombinase family protein</fullName>
    </submittedName>
</protein>
<dbReference type="GO" id="GO:0000150">
    <property type="term" value="F:DNA strand exchange activity"/>
    <property type="evidence" value="ECO:0007669"/>
    <property type="project" value="InterPro"/>
</dbReference>
<evidence type="ECO:0000313" key="4">
    <source>
        <dbReference type="Proteomes" id="UP000633219"/>
    </source>
</evidence>
<dbReference type="Gene3D" id="3.90.1750.20">
    <property type="entry name" value="Putative Large Serine Recombinase, Chain B, Domain 2"/>
    <property type="match status" value="1"/>
</dbReference>
<dbReference type="Pfam" id="PF07508">
    <property type="entry name" value="Recombinase"/>
    <property type="match status" value="1"/>
</dbReference>
<dbReference type="Proteomes" id="UP000633219">
    <property type="component" value="Unassembled WGS sequence"/>
</dbReference>
<organism evidence="3 4">
    <name type="scientific">Rhizobium setariae</name>
    <dbReference type="NCBI Taxonomy" id="2801340"/>
    <lineage>
        <taxon>Bacteria</taxon>
        <taxon>Pseudomonadati</taxon>
        <taxon>Pseudomonadota</taxon>
        <taxon>Alphaproteobacteria</taxon>
        <taxon>Hyphomicrobiales</taxon>
        <taxon>Rhizobiaceae</taxon>
        <taxon>Rhizobium/Agrobacterium group</taxon>
        <taxon>Rhizobium</taxon>
    </lineage>
</organism>
<comment type="caution">
    <text evidence="3">The sequence shown here is derived from an EMBL/GenBank/DDBJ whole genome shotgun (WGS) entry which is preliminary data.</text>
</comment>
<evidence type="ECO:0000256" key="1">
    <source>
        <dbReference type="SAM" id="MobiDB-lite"/>
    </source>
</evidence>
<dbReference type="RefSeq" id="WP_201662633.1">
    <property type="nucleotide sequence ID" value="NZ_JAEQNC010000013.1"/>
</dbReference>
<evidence type="ECO:0000259" key="2">
    <source>
        <dbReference type="Pfam" id="PF07508"/>
    </source>
</evidence>
<dbReference type="EMBL" id="JAEQNC010000013">
    <property type="protein sequence ID" value="MBL0374366.1"/>
    <property type="molecule type" value="Genomic_DNA"/>
</dbReference>
<gene>
    <name evidence="3" type="ORF">JJB09_20330</name>
</gene>